<proteinExistence type="predicted"/>
<evidence type="ECO:0000313" key="1">
    <source>
        <dbReference type="EMBL" id="BDZ54724.1"/>
    </source>
</evidence>
<protein>
    <submittedName>
        <fullName evidence="1">Uncharacterized protein</fullName>
    </submittedName>
</protein>
<dbReference type="EMBL" id="AP027734">
    <property type="protein sequence ID" value="BDZ54724.1"/>
    <property type="molecule type" value="Genomic_DNA"/>
</dbReference>
<accession>A0ABN6YBJ7</accession>
<dbReference type="Proteomes" id="UP001321477">
    <property type="component" value="Chromosome"/>
</dbReference>
<evidence type="ECO:0000313" key="2">
    <source>
        <dbReference type="Proteomes" id="UP001321477"/>
    </source>
</evidence>
<reference evidence="2" key="1">
    <citation type="journal article" date="2019" name="Int. J. Syst. Evol. Microbiol.">
        <title>The Global Catalogue of Microorganisms (GCM) 10K type strain sequencing project: providing services to taxonomists for standard genome sequencing and annotation.</title>
        <authorList>
            <consortium name="The Broad Institute Genomics Platform"/>
            <consortium name="The Broad Institute Genome Sequencing Center for Infectious Disease"/>
            <person name="Wu L."/>
            <person name="Ma J."/>
        </authorList>
    </citation>
    <scope>NUCLEOTIDE SEQUENCE [LARGE SCALE GENOMIC DNA]</scope>
    <source>
        <strain evidence="2">NBRC 109019</strain>
    </source>
</reference>
<name>A0ABN6YBJ7_9MICO</name>
<gene>
    <name evidence="1" type="ORF">GCM10025870_17970</name>
</gene>
<sequence length="126" mass="14075">MRQHPRDGERGTRCIAHEERVEHDALLEPPLVLRRVHAQAIAVAEHQDARARQRERGPDQVEVLACACRGGRGIRSPHHRALPRADRAHRPPSPDAAMLFRIRRCPITNTMSIGIVEIADAAITSP</sequence>
<keyword evidence="2" id="KW-1185">Reference proteome</keyword>
<organism evidence="1 2">
    <name type="scientific">Agromyces marinus</name>
    <dbReference type="NCBI Taxonomy" id="1389020"/>
    <lineage>
        <taxon>Bacteria</taxon>
        <taxon>Bacillati</taxon>
        <taxon>Actinomycetota</taxon>
        <taxon>Actinomycetes</taxon>
        <taxon>Micrococcales</taxon>
        <taxon>Microbacteriaceae</taxon>
        <taxon>Agromyces</taxon>
    </lineage>
</organism>